<keyword evidence="1" id="KW-0808">Transferase</keyword>
<dbReference type="SUPFAM" id="SSF52794">
    <property type="entry name" value="PTS system IIB component-like"/>
    <property type="match status" value="1"/>
</dbReference>
<dbReference type="Pfam" id="PF00874">
    <property type="entry name" value="PRD"/>
    <property type="match status" value="1"/>
</dbReference>
<dbReference type="PANTHER" id="PTHR30185">
    <property type="entry name" value="CRYPTIC BETA-GLUCOSIDE BGL OPERON ANTITERMINATOR"/>
    <property type="match status" value="1"/>
</dbReference>
<dbReference type="PROSITE" id="PS51094">
    <property type="entry name" value="PTS_EIIA_TYPE_2"/>
    <property type="match status" value="1"/>
</dbReference>
<dbReference type="SUPFAM" id="SSF63520">
    <property type="entry name" value="PTS-regulatory domain, PRD"/>
    <property type="match status" value="1"/>
</dbReference>
<dbReference type="InterPro" id="IPR011608">
    <property type="entry name" value="PRD"/>
</dbReference>
<dbReference type="EMBL" id="AVBF01000025">
    <property type="protein sequence ID" value="KGP72691.1"/>
    <property type="molecule type" value="Genomic_DNA"/>
</dbReference>
<dbReference type="PROSITE" id="PS51099">
    <property type="entry name" value="PTS_EIIB_TYPE_2"/>
    <property type="match status" value="1"/>
</dbReference>
<dbReference type="CDD" id="cd05568">
    <property type="entry name" value="PTS_IIB_bgl_like"/>
    <property type="match status" value="1"/>
</dbReference>
<evidence type="ECO:0000259" key="7">
    <source>
        <dbReference type="PROSITE" id="PS51099"/>
    </source>
</evidence>
<dbReference type="InterPro" id="IPR013011">
    <property type="entry name" value="PTS_EIIB_2"/>
</dbReference>
<accession>A0A0A2TEZ2</accession>
<sequence>MISGRMIQIMKYLEGKDESSIRELSQELDFSERKIRYDIDNINRHLETKGLKGIRKESKGRLVIPEDLTYKNLQEEEEYFFSQEERTSIISFLIFFNIERLNLNQLTETFKVSRTTLKNDLSMLESDMKKKGIIIEYDRGYKLIGNETNILNERVRLFREYIEYFDSGEEFSDSYYRFLLNEIKKALNQVDLFEINDWTKTFLKQIGWVLNDDSYYWYLANIFVFTWYLKNKVDNPLKGTNLMFGPSFDMKIIEDLEEIIQYKLNEDELEVLVGFVFFTSKYASLNEELDLITTETTVKELISNMSARLEIPFDQDPILYKGLLNHVAPLLQRLRSNVQIYDDVFNVIPDEYEYIREEVRNSVNGIELLNKIKNENELILLAIHFLASTQRTTTSQYKNVLLVCGLGYGAITMIKDKLNSTYQINYVETIPLYMLNEFTDWVNVDLIITTSKLHIDIDKPIVQINAVMTESDFKNLESAGLQKKNILTNYFSINRRLDFLDGETKTKVMDVIKEELGYSHVRIPEKLSLSDLIGIDAIRIINQGMEWKEAIKLGGKILSENGFIDDAYTDNIIKIQDQLGFYSVKDQEFALLHGNDSKLVKVSSVSLLICKESISFGDKQAKVIFLLASKDKKEQIPAVTELTKMTYHTDFITQLERAENPMEANQIIREYEKKIK</sequence>
<dbReference type="Proteomes" id="UP000030147">
    <property type="component" value="Unassembled WGS sequence"/>
</dbReference>
<evidence type="ECO:0000256" key="2">
    <source>
        <dbReference type="ARBA" id="ARBA00022737"/>
    </source>
</evidence>
<feature type="domain" description="PTS EIIB type-2" evidence="7">
    <location>
        <begin position="398"/>
        <end position="488"/>
    </location>
</feature>
<keyword evidence="4" id="KW-0010">Activator</keyword>
<protein>
    <submittedName>
        <fullName evidence="9">PTS fructose transporter subunit IIA</fullName>
    </submittedName>
</protein>
<dbReference type="Pfam" id="PF05043">
    <property type="entry name" value="Mga"/>
    <property type="match status" value="1"/>
</dbReference>
<dbReference type="GO" id="GO:0008982">
    <property type="term" value="F:protein-N(PI)-phosphohistidine-sugar phosphotransferase activity"/>
    <property type="evidence" value="ECO:0007669"/>
    <property type="project" value="InterPro"/>
</dbReference>
<gene>
    <name evidence="9" type="ORF">N782_11080</name>
</gene>
<evidence type="ECO:0000259" key="8">
    <source>
        <dbReference type="PROSITE" id="PS51372"/>
    </source>
</evidence>
<organism evidence="9 10">
    <name type="scientific">Pontibacillus yanchengensis Y32</name>
    <dbReference type="NCBI Taxonomy" id="1385514"/>
    <lineage>
        <taxon>Bacteria</taxon>
        <taxon>Bacillati</taxon>
        <taxon>Bacillota</taxon>
        <taxon>Bacilli</taxon>
        <taxon>Bacillales</taxon>
        <taxon>Bacillaceae</taxon>
        <taxon>Pontibacillus</taxon>
    </lineage>
</organism>
<proteinExistence type="predicted"/>
<dbReference type="GO" id="GO:0006355">
    <property type="term" value="P:regulation of DNA-templated transcription"/>
    <property type="evidence" value="ECO:0007669"/>
    <property type="project" value="InterPro"/>
</dbReference>
<keyword evidence="2" id="KW-0677">Repeat</keyword>
<evidence type="ECO:0000313" key="9">
    <source>
        <dbReference type="EMBL" id="KGP72691.1"/>
    </source>
</evidence>
<dbReference type="Gene3D" id="1.10.1790.10">
    <property type="entry name" value="PRD domain"/>
    <property type="match status" value="1"/>
</dbReference>
<reference evidence="9 10" key="1">
    <citation type="journal article" date="2015" name="Stand. Genomic Sci.">
        <title>High quality draft genome sequence of the moderately halophilic bacterium Pontibacillus yanchengensis Y32(T) and comparison among Pontibacillus genomes.</title>
        <authorList>
            <person name="Huang J."/>
            <person name="Qiao Z.X."/>
            <person name="Tang J.W."/>
            <person name="Wang G."/>
        </authorList>
    </citation>
    <scope>NUCLEOTIDE SEQUENCE [LARGE SCALE GENOMIC DNA]</scope>
    <source>
        <strain evidence="9 10">Y32</strain>
    </source>
</reference>
<dbReference type="InterPro" id="IPR036634">
    <property type="entry name" value="PRD_sf"/>
</dbReference>
<dbReference type="PANTHER" id="PTHR30185:SF12">
    <property type="entry name" value="TRANSCRIPTIONAL REGULATOR MANR"/>
    <property type="match status" value="1"/>
</dbReference>
<dbReference type="InterPro" id="IPR002178">
    <property type="entry name" value="PTS_EIIA_type-2_dom"/>
</dbReference>
<dbReference type="InterPro" id="IPR050661">
    <property type="entry name" value="BglG_antiterminators"/>
</dbReference>
<dbReference type="RefSeq" id="WP_036819334.1">
    <property type="nucleotide sequence ID" value="NZ_AVBF01000025.1"/>
</dbReference>
<feature type="domain" description="PRD" evidence="8">
    <location>
        <begin position="289"/>
        <end position="395"/>
    </location>
</feature>
<dbReference type="STRING" id="1385514.N782_11080"/>
<evidence type="ECO:0000259" key="6">
    <source>
        <dbReference type="PROSITE" id="PS51094"/>
    </source>
</evidence>
<keyword evidence="10" id="KW-1185">Reference proteome</keyword>
<dbReference type="InterPro" id="IPR036095">
    <property type="entry name" value="PTS_EIIB-like_sf"/>
</dbReference>
<dbReference type="eggNOG" id="COG3711">
    <property type="taxonomic scope" value="Bacteria"/>
</dbReference>
<dbReference type="InterPro" id="IPR007737">
    <property type="entry name" value="Mga_HTH"/>
</dbReference>
<keyword evidence="5" id="KW-0804">Transcription</keyword>
<dbReference type="Pfam" id="PF00359">
    <property type="entry name" value="PTS_EIIA_2"/>
    <property type="match status" value="1"/>
</dbReference>
<name>A0A0A2TEZ2_9BACI</name>
<dbReference type="eggNOG" id="COG1762">
    <property type="taxonomic scope" value="Bacteria"/>
</dbReference>
<evidence type="ECO:0000313" key="10">
    <source>
        <dbReference type="Proteomes" id="UP000030147"/>
    </source>
</evidence>
<dbReference type="InterPro" id="IPR016152">
    <property type="entry name" value="PTrfase/Anion_transptr"/>
</dbReference>
<comment type="caution">
    <text evidence="9">The sequence shown here is derived from an EMBL/GenBank/DDBJ whole genome shotgun (WGS) entry which is preliminary data.</text>
</comment>
<dbReference type="AlphaFoldDB" id="A0A0A2TEZ2"/>
<dbReference type="SUPFAM" id="SSF55804">
    <property type="entry name" value="Phoshotransferase/anion transport protein"/>
    <property type="match status" value="1"/>
</dbReference>
<dbReference type="Gene3D" id="3.40.50.2300">
    <property type="match status" value="1"/>
</dbReference>
<dbReference type="GO" id="GO:0009401">
    <property type="term" value="P:phosphoenolpyruvate-dependent sugar phosphotransferase system"/>
    <property type="evidence" value="ECO:0007669"/>
    <property type="project" value="InterPro"/>
</dbReference>
<evidence type="ECO:0000256" key="4">
    <source>
        <dbReference type="ARBA" id="ARBA00023159"/>
    </source>
</evidence>
<dbReference type="PROSITE" id="PS51372">
    <property type="entry name" value="PRD_2"/>
    <property type="match status" value="1"/>
</dbReference>
<evidence type="ECO:0000256" key="1">
    <source>
        <dbReference type="ARBA" id="ARBA00022679"/>
    </source>
</evidence>
<feature type="domain" description="PTS EIIA type-2" evidence="6">
    <location>
        <begin position="531"/>
        <end position="671"/>
    </location>
</feature>
<dbReference type="OrthoDB" id="3710983at2"/>
<evidence type="ECO:0000256" key="5">
    <source>
        <dbReference type="ARBA" id="ARBA00023163"/>
    </source>
</evidence>
<keyword evidence="3" id="KW-0805">Transcription regulation</keyword>
<evidence type="ECO:0000256" key="3">
    <source>
        <dbReference type="ARBA" id="ARBA00023015"/>
    </source>
</evidence>
<dbReference type="Gene3D" id="3.40.930.10">
    <property type="entry name" value="Mannitol-specific EII, Chain A"/>
    <property type="match status" value="1"/>
</dbReference>